<dbReference type="AlphaFoldDB" id="A0AAW0UND9"/>
<protein>
    <submittedName>
        <fullName evidence="3">Uncharacterized protein</fullName>
    </submittedName>
</protein>
<feature type="transmembrane region" description="Helical" evidence="2">
    <location>
        <begin position="94"/>
        <end position="118"/>
    </location>
</feature>
<sequence>MPRTSTLYVCPGEEGLYLAGTVNTCTFITFNTYPCLISGVAVVLTALVVGFPMERNVKVVVVLRPAGVGLELGFEDAGLGLDVALVDSRVDFTVGLLVAWVVVFIVGFLVALVVALAFGLVVALAFGLVVALAFGLAVALVVVLGVALGVIVGVAFGDLAVLVLTVALGVALGVGVGVDLGVVLGVGVGVGVDLGVVLGVGVGVGVDLGVVLGVGVGVGVDLGVVLGVGVGVGVDLGVVLGVGCRRGCGFRCGLGRGGRCGRQGGFGGCWGGFRGRGGGVVVAFLAHVTPAPYHLSSLLSECFLYRMYYEDNEGAKVRTVIAKWTEVTTGGRGVVHFSLIPRGFPSIRMVTYFSASLSLSLSISTCSSSSSSPAGLALVVSSCHVSRGHDTITTRLFIPVVVGLAASLAPEDHAITEKLQGSSLQSKASSMTTRLINHSSGSRGRMEQPTLRARPSQHELDHEQQVEDDLYTIRIIIIIIIVFVIILVILVLIIVAFMFQISRAADKIAANGSS</sequence>
<comment type="caution">
    <text evidence="3">The sequence shown here is derived from an EMBL/GenBank/DDBJ whole genome shotgun (WGS) entry which is preliminary data.</text>
</comment>
<feature type="region of interest" description="Disordered" evidence="1">
    <location>
        <begin position="436"/>
        <end position="459"/>
    </location>
</feature>
<feature type="transmembrane region" description="Helical" evidence="2">
    <location>
        <begin position="30"/>
        <end position="51"/>
    </location>
</feature>
<proteinExistence type="predicted"/>
<feature type="transmembrane region" description="Helical" evidence="2">
    <location>
        <begin position="124"/>
        <end position="152"/>
    </location>
</feature>
<evidence type="ECO:0000256" key="1">
    <source>
        <dbReference type="SAM" id="MobiDB-lite"/>
    </source>
</evidence>
<keyword evidence="2" id="KW-0472">Membrane</keyword>
<organism evidence="3 4">
    <name type="scientific">Scylla paramamosain</name>
    <name type="common">Mud crab</name>
    <dbReference type="NCBI Taxonomy" id="85552"/>
    <lineage>
        <taxon>Eukaryota</taxon>
        <taxon>Metazoa</taxon>
        <taxon>Ecdysozoa</taxon>
        <taxon>Arthropoda</taxon>
        <taxon>Crustacea</taxon>
        <taxon>Multicrustacea</taxon>
        <taxon>Malacostraca</taxon>
        <taxon>Eumalacostraca</taxon>
        <taxon>Eucarida</taxon>
        <taxon>Decapoda</taxon>
        <taxon>Pleocyemata</taxon>
        <taxon>Brachyura</taxon>
        <taxon>Eubrachyura</taxon>
        <taxon>Portunoidea</taxon>
        <taxon>Portunidae</taxon>
        <taxon>Portuninae</taxon>
        <taxon>Scylla</taxon>
    </lineage>
</organism>
<evidence type="ECO:0000256" key="2">
    <source>
        <dbReference type="SAM" id="Phobius"/>
    </source>
</evidence>
<reference evidence="3 4" key="1">
    <citation type="submission" date="2023-03" db="EMBL/GenBank/DDBJ databases">
        <title>High-quality genome of Scylla paramamosain provides insights in environmental adaptation.</title>
        <authorList>
            <person name="Zhang L."/>
        </authorList>
    </citation>
    <scope>NUCLEOTIDE SEQUENCE [LARGE SCALE GENOMIC DNA]</scope>
    <source>
        <strain evidence="3">LZ_2023a</strain>
        <tissue evidence="3">Muscle</tissue>
    </source>
</reference>
<evidence type="ECO:0000313" key="3">
    <source>
        <dbReference type="EMBL" id="KAK8400728.1"/>
    </source>
</evidence>
<accession>A0AAW0UND9</accession>
<dbReference type="Proteomes" id="UP001487740">
    <property type="component" value="Unassembled WGS sequence"/>
</dbReference>
<feature type="transmembrane region" description="Helical" evidence="2">
    <location>
        <begin position="159"/>
        <end position="188"/>
    </location>
</feature>
<feature type="transmembrane region" description="Helical" evidence="2">
    <location>
        <begin position="475"/>
        <end position="499"/>
    </location>
</feature>
<gene>
    <name evidence="3" type="ORF">O3P69_002496</name>
</gene>
<evidence type="ECO:0000313" key="4">
    <source>
        <dbReference type="Proteomes" id="UP001487740"/>
    </source>
</evidence>
<dbReference type="EMBL" id="JARAKH010000009">
    <property type="protein sequence ID" value="KAK8400728.1"/>
    <property type="molecule type" value="Genomic_DNA"/>
</dbReference>
<keyword evidence="2" id="KW-1133">Transmembrane helix</keyword>
<name>A0AAW0UND9_SCYPA</name>
<keyword evidence="4" id="KW-1185">Reference proteome</keyword>
<keyword evidence="2" id="KW-0812">Transmembrane</keyword>
<feature type="transmembrane region" description="Helical" evidence="2">
    <location>
        <begin position="222"/>
        <end position="242"/>
    </location>
</feature>